<evidence type="ECO:0000256" key="4">
    <source>
        <dbReference type="ARBA" id="ARBA00023204"/>
    </source>
</evidence>
<evidence type="ECO:0000256" key="3">
    <source>
        <dbReference type="ARBA" id="ARBA00022763"/>
    </source>
</evidence>
<sequence length="218" mass="25869">MNSEFDSDRTLVPESDVSDLNIKCSPQTQRNKQLSNDEESNLKILKEIRKVENEIDRDIRELAKKEVLLKRAVKVLETYSKEVKTLELIEKWRAICQCGMSYLHNSILMKIDRMGGYQEYRKKEMDAAKRQLEYYYDDGIQQQMEDILESPDFFHLPEEEKNEIRDRIDEKVKEAEEEKQKQLKKIESNFQAQDANEMTLEELASKIKVDFSMVYPTQ</sequence>
<keyword evidence="6" id="KW-0175">Coiled coil</keyword>
<accession>A0ABX6EZV6</accession>
<evidence type="ECO:0000256" key="2">
    <source>
        <dbReference type="ARBA" id="ARBA00008729"/>
    </source>
</evidence>
<dbReference type="Pfam" id="PF10376">
    <property type="entry name" value="Mei5"/>
    <property type="match status" value="1"/>
</dbReference>
<organism evidence="8 9">
    <name type="scientific">Kluyveromyces marxianus</name>
    <name type="common">Yeast</name>
    <name type="synonym">Candida kefyr</name>
    <dbReference type="NCBI Taxonomy" id="4911"/>
    <lineage>
        <taxon>Eukaryota</taxon>
        <taxon>Fungi</taxon>
        <taxon>Dikarya</taxon>
        <taxon>Ascomycota</taxon>
        <taxon>Saccharomycotina</taxon>
        <taxon>Saccharomycetes</taxon>
        <taxon>Saccharomycetales</taxon>
        <taxon>Saccharomycetaceae</taxon>
        <taxon>Kluyveromyces</taxon>
    </lineage>
</organism>
<dbReference type="Proteomes" id="UP000422736">
    <property type="component" value="Chromosome 5"/>
</dbReference>
<reference evidence="8 9" key="1">
    <citation type="submission" date="2016-03" db="EMBL/GenBank/DDBJ databases">
        <title>How can Kluyveromyces marxianus grow so fast - potential evolutionary course in Saccharomyces Complex revealed by comparative genomics.</title>
        <authorList>
            <person name="Mo W."/>
            <person name="Lu W."/>
            <person name="Yang X."/>
            <person name="Qi J."/>
            <person name="Lv H."/>
        </authorList>
    </citation>
    <scope>NUCLEOTIDE SEQUENCE [LARGE SCALE GENOMIC DNA]</scope>
    <source>
        <strain evidence="8 9">FIM1</strain>
    </source>
</reference>
<keyword evidence="3" id="KW-0227">DNA damage</keyword>
<dbReference type="InterPro" id="IPR018468">
    <property type="entry name" value="SFR1/Mei5"/>
</dbReference>
<evidence type="ECO:0000256" key="5">
    <source>
        <dbReference type="ARBA" id="ARBA00023242"/>
    </source>
</evidence>
<feature type="compositionally biased region" description="Polar residues" evidence="7">
    <location>
        <begin position="24"/>
        <end position="34"/>
    </location>
</feature>
<keyword evidence="9" id="KW-1185">Reference proteome</keyword>
<keyword evidence="4" id="KW-0234">DNA repair</keyword>
<evidence type="ECO:0000313" key="8">
    <source>
        <dbReference type="EMBL" id="QGN16424.1"/>
    </source>
</evidence>
<proteinExistence type="inferred from homology"/>
<feature type="coiled-coil region" evidence="6">
    <location>
        <begin position="158"/>
        <end position="196"/>
    </location>
</feature>
<feature type="region of interest" description="Disordered" evidence="7">
    <location>
        <begin position="1"/>
        <end position="36"/>
    </location>
</feature>
<evidence type="ECO:0000256" key="7">
    <source>
        <dbReference type="SAM" id="MobiDB-lite"/>
    </source>
</evidence>
<keyword evidence="5" id="KW-0539">Nucleus</keyword>
<reference evidence="8 9" key="2">
    <citation type="submission" date="2019-11" db="EMBL/GenBank/DDBJ databases">
        <authorList>
            <person name="Lu H."/>
        </authorList>
    </citation>
    <scope>NUCLEOTIDE SEQUENCE [LARGE SCALE GENOMIC DNA]</scope>
    <source>
        <strain evidence="8 9">FIM1</strain>
    </source>
</reference>
<feature type="compositionally biased region" description="Basic and acidic residues" evidence="7">
    <location>
        <begin position="1"/>
        <end position="11"/>
    </location>
</feature>
<comment type="similarity">
    <text evidence="2">Belongs to the SFR1/MEI5 family.</text>
</comment>
<dbReference type="Gene3D" id="6.10.140.1020">
    <property type="match status" value="1"/>
</dbReference>
<protein>
    <submittedName>
        <fullName evidence="8">Meiosis protein 5</fullName>
    </submittedName>
</protein>
<comment type="subcellular location">
    <subcellularLocation>
        <location evidence="1">Nucleus</location>
    </subcellularLocation>
</comment>
<dbReference type="EMBL" id="CP015058">
    <property type="protein sequence ID" value="QGN16424.1"/>
    <property type="molecule type" value="Genomic_DNA"/>
</dbReference>
<gene>
    <name evidence="8" type="primary">MEI5</name>
    <name evidence="8" type="ORF">FIM1_3137</name>
</gene>
<evidence type="ECO:0000313" key="9">
    <source>
        <dbReference type="Proteomes" id="UP000422736"/>
    </source>
</evidence>
<evidence type="ECO:0000256" key="1">
    <source>
        <dbReference type="ARBA" id="ARBA00004123"/>
    </source>
</evidence>
<name>A0ABX6EZV6_KLUMA</name>
<evidence type="ECO:0000256" key="6">
    <source>
        <dbReference type="SAM" id="Coils"/>
    </source>
</evidence>